<evidence type="ECO:0000256" key="8">
    <source>
        <dbReference type="HAMAP-Rule" id="MF_00110"/>
    </source>
</evidence>
<evidence type="ECO:0000256" key="2">
    <source>
        <dbReference type="ARBA" id="ARBA00022723"/>
    </source>
</evidence>
<evidence type="ECO:0000256" key="9">
    <source>
        <dbReference type="NCBIfam" id="TIGR01357"/>
    </source>
</evidence>
<comment type="similarity">
    <text evidence="8">Belongs to the sugar phosphate cyclases superfamily. Dehydroquinate synthase family.</text>
</comment>
<dbReference type="EC" id="4.2.3.4" evidence="8 9"/>
<gene>
    <name evidence="8" type="primary">aroB</name>
    <name evidence="12" type="ORF">J2Z42_000110</name>
</gene>
<dbReference type="PANTHER" id="PTHR43622">
    <property type="entry name" value="3-DEHYDROQUINATE SYNTHASE"/>
    <property type="match status" value="1"/>
</dbReference>
<comment type="function">
    <text evidence="8">Catalyzes the conversion of 3-deoxy-D-arabino-heptulosonate 7-phosphate (DAHP) to dehydroquinate (DHQ).</text>
</comment>
<dbReference type="EMBL" id="JAGGLM010000001">
    <property type="protein sequence ID" value="MBP2031445.1"/>
    <property type="molecule type" value="Genomic_DNA"/>
</dbReference>
<dbReference type="InterPro" id="IPR016037">
    <property type="entry name" value="DHQ_synth_AroB"/>
</dbReference>
<feature type="domain" description="3-dehydroquinate synthase C-terminal" evidence="11">
    <location>
        <begin position="179"/>
        <end position="321"/>
    </location>
</feature>
<dbReference type="HAMAP" id="MF_00110">
    <property type="entry name" value="DHQ_synthase"/>
    <property type="match status" value="1"/>
</dbReference>
<keyword evidence="3 8" id="KW-0547">Nucleotide-binding</keyword>
<dbReference type="RefSeq" id="WP_209700412.1">
    <property type="nucleotide sequence ID" value="NZ_JAGGLM010000001.1"/>
</dbReference>
<comment type="pathway">
    <text evidence="8">Metabolic intermediate biosynthesis; chorismate biosynthesis; chorismate from D-erythrose 4-phosphate and phosphoenolpyruvate: step 2/7.</text>
</comment>
<feature type="binding site" evidence="8">
    <location>
        <begin position="127"/>
        <end position="128"/>
    </location>
    <ligand>
        <name>NAD(+)</name>
        <dbReference type="ChEBI" id="CHEBI:57540"/>
    </ligand>
</feature>
<dbReference type="SUPFAM" id="SSF56796">
    <property type="entry name" value="Dehydroquinate synthase-like"/>
    <property type="match status" value="1"/>
</dbReference>
<keyword evidence="7 8" id="KW-0170">Cobalt</keyword>
<feature type="binding site" evidence="8">
    <location>
        <position position="140"/>
    </location>
    <ligand>
        <name>NAD(+)</name>
        <dbReference type="ChEBI" id="CHEBI:57540"/>
    </ligand>
</feature>
<evidence type="ECO:0000256" key="7">
    <source>
        <dbReference type="ARBA" id="ARBA00023285"/>
    </source>
</evidence>
<keyword evidence="8" id="KW-0028">Amino-acid biosynthesis</keyword>
<comment type="cofactor">
    <cofactor evidence="1 8">
        <name>NAD(+)</name>
        <dbReference type="ChEBI" id="CHEBI:57540"/>
    </cofactor>
</comment>
<sequence>MKEMTVKSTIKNYKVYISNNLNEFFDVIKTYENNGKIFLITEDIVYKLYKDTIKSIESKVNCSTFCFENGEENKSIDTVKKIYDFLLENGANRESILIGLGGGLVGDIVGFTASTYMRGIKFINIPTTMLSQIDSCIGGKVGYNYNGVKNLIGNFFNPQFVYVCPHFLDTLNDKQFKDGLGELIKYGVIDSQEFYDYIRNNYKDILMKDKDKLIYVIEKCLNIKKNVVEQDFKDTGLRNILNFGHTVGHAVEISSNFDISHGEAVALGTLTALKISEHKFNISTDIYNSVEDLIKKLGLHTTCKINDYSSFIATIRHDKKNDDKIRFVLIYGSFGDYKIKVEVSEDEILRALKESIDK</sequence>
<feature type="binding site" evidence="8">
    <location>
        <begin position="167"/>
        <end position="170"/>
    </location>
    <ligand>
        <name>NAD(+)</name>
        <dbReference type="ChEBI" id="CHEBI:57540"/>
    </ligand>
</feature>
<dbReference type="PANTHER" id="PTHR43622:SF1">
    <property type="entry name" value="3-DEHYDROQUINATE SYNTHASE"/>
    <property type="match status" value="1"/>
</dbReference>
<dbReference type="Proteomes" id="UP001519307">
    <property type="component" value="Unassembled WGS sequence"/>
</dbReference>
<dbReference type="InterPro" id="IPR030963">
    <property type="entry name" value="DHQ_synth_fam"/>
</dbReference>
<dbReference type="InterPro" id="IPR056179">
    <property type="entry name" value="DHQS_C"/>
</dbReference>
<keyword evidence="13" id="KW-1185">Reference proteome</keyword>
<comment type="subcellular location">
    <subcellularLocation>
        <location evidence="8">Cytoplasm</location>
    </subcellularLocation>
</comment>
<evidence type="ECO:0000256" key="4">
    <source>
        <dbReference type="ARBA" id="ARBA00022833"/>
    </source>
</evidence>
<evidence type="ECO:0000313" key="12">
    <source>
        <dbReference type="EMBL" id="MBP2031445.1"/>
    </source>
</evidence>
<feature type="domain" description="3-dehydroquinate synthase N-terminal" evidence="10">
    <location>
        <begin position="66"/>
        <end position="177"/>
    </location>
</feature>
<dbReference type="InterPro" id="IPR050071">
    <property type="entry name" value="Dehydroquinate_synthase"/>
</dbReference>
<keyword evidence="8" id="KW-0963">Cytoplasm</keyword>
<dbReference type="PIRSF" id="PIRSF001455">
    <property type="entry name" value="DHQ_synth"/>
    <property type="match status" value="1"/>
</dbReference>
<feature type="binding site" evidence="8">
    <location>
        <position position="149"/>
    </location>
    <ligand>
        <name>NAD(+)</name>
        <dbReference type="ChEBI" id="CHEBI:57540"/>
    </ligand>
</feature>
<keyword evidence="8" id="KW-0057">Aromatic amino acid biosynthesis</keyword>
<reference evidence="12 13" key="1">
    <citation type="submission" date="2021-03" db="EMBL/GenBank/DDBJ databases">
        <title>Genomic Encyclopedia of Type Strains, Phase IV (KMG-IV): sequencing the most valuable type-strain genomes for metagenomic binning, comparative biology and taxonomic classification.</title>
        <authorList>
            <person name="Goeker M."/>
        </authorList>
    </citation>
    <scope>NUCLEOTIDE SEQUENCE [LARGE SCALE GENOMIC DNA]</scope>
    <source>
        <strain evidence="12 13">DSM 28783</strain>
    </source>
</reference>
<keyword evidence="2 8" id="KW-0479">Metal-binding</keyword>
<feature type="binding site" evidence="8">
    <location>
        <position position="261"/>
    </location>
    <ligand>
        <name>Zn(2+)</name>
        <dbReference type="ChEBI" id="CHEBI:29105"/>
    </ligand>
</feature>
<evidence type="ECO:0000256" key="6">
    <source>
        <dbReference type="ARBA" id="ARBA00023239"/>
    </source>
</evidence>
<feature type="binding site" evidence="8">
    <location>
        <position position="245"/>
    </location>
    <ligand>
        <name>Zn(2+)</name>
        <dbReference type="ChEBI" id="CHEBI:29105"/>
    </ligand>
</feature>
<evidence type="ECO:0000259" key="11">
    <source>
        <dbReference type="Pfam" id="PF24621"/>
    </source>
</evidence>
<comment type="caution">
    <text evidence="12">The sequence shown here is derived from an EMBL/GenBank/DDBJ whole genome shotgun (WGS) entry which is preliminary data.</text>
</comment>
<comment type="cofactor">
    <cofactor evidence="8">
        <name>Co(2+)</name>
        <dbReference type="ChEBI" id="CHEBI:48828"/>
    </cofactor>
    <cofactor evidence="8">
        <name>Zn(2+)</name>
        <dbReference type="ChEBI" id="CHEBI:29105"/>
    </cofactor>
    <text evidence="8">Binds 1 divalent metal cation per subunit. Can use either Co(2+) or Zn(2+).</text>
</comment>
<keyword evidence="5 8" id="KW-0520">NAD</keyword>
<dbReference type="Gene3D" id="3.40.50.1970">
    <property type="match status" value="1"/>
</dbReference>
<proteinExistence type="inferred from homology"/>
<feature type="binding site" evidence="8">
    <location>
        <position position="182"/>
    </location>
    <ligand>
        <name>Zn(2+)</name>
        <dbReference type="ChEBI" id="CHEBI:29105"/>
    </ligand>
</feature>
<evidence type="ECO:0000256" key="3">
    <source>
        <dbReference type="ARBA" id="ARBA00022741"/>
    </source>
</evidence>
<dbReference type="InterPro" id="IPR030960">
    <property type="entry name" value="DHQS/DOIS_N"/>
</dbReference>
<accession>A0ABS4KPF7</accession>
<keyword evidence="4 8" id="KW-0862">Zinc</keyword>
<name>A0ABS4KPF7_9CLOT</name>
<dbReference type="CDD" id="cd08195">
    <property type="entry name" value="DHQS"/>
    <property type="match status" value="1"/>
</dbReference>
<dbReference type="Pfam" id="PF01761">
    <property type="entry name" value="DHQ_synthase"/>
    <property type="match status" value="1"/>
</dbReference>
<evidence type="ECO:0000259" key="10">
    <source>
        <dbReference type="Pfam" id="PF01761"/>
    </source>
</evidence>
<dbReference type="Pfam" id="PF24621">
    <property type="entry name" value="DHQS_C"/>
    <property type="match status" value="1"/>
</dbReference>
<evidence type="ECO:0000256" key="1">
    <source>
        <dbReference type="ARBA" id="ARBA00001911"/>
    </source>
</evidence>
<dbReference type="NCBIfam" id="TIGR01357">
    <property type="entry name" value="aroB"/>
    <property type="match status" value="1"/>
</dbReference>
<evidence type="ECO:0000313" key="13">
    <source>
        <dbReference type="Proteomes" id="UP001519307"/>
    </source>
</evidence>
<comment type="catalytic activity">
    <reaction evidence="8">
        <text>7-phospho-2-dehydro-3-deoxy-D-arabino-heptonate = 3-dehydroquinate + phosphate</text>
        <dbReference type="Rhea" id="RHEA:21968"/>
        <dbReference type="ChEBI" id="CHEBI:32364"/>
        <dbReference type="ChEBI" id="CHEBI:43474"/>
        <dbReference type="ChEBI" id="CHEBI:58394"/>
        <dbReference type="EC" id="4.2.3.4"/>
    </reaction>
</comment>
<keyword evidence="6 8" id="KW-0456">Lyase</keyword>
<evidence type="ECO:0000256" key="5">
    <source>
        <dbReference type="ARBA" id="ARBA00023027"/>
    </source>
</evidence>
<comment type="caution">
    <text evidence="8">Lacks conserved residue(s) required for the propagation of feature annotation.</text>
</comment>
<protein>
    <recommendedName>
        <fullName evidence="8 9">3-dehydroquinate synthase</fullName>
        <shortName evidence="8">DHQS</shortName>
        <ecNumber evidence="8 9">4.2.3.4</ecNumber>
    </recommendedName>
</protein>
<dbReference type="GO" id="GO:0003856">
    <property type="term" value="F:3-dehydroquinate synthase activity"/>
    <property type="evidence" value="ECO:0007669"/>
    <property type="project" value="UniProtKB-EC"/>
</dbReference>
<dbReference type="Gene3D" id="1.20.1090.10">
    <property type="entry name" value="Dehydroquinate synthase-like - alpha domain"/>
    <property type="match status" value="1"/>
</dbReference>
<organism evidence="12 13">
    <name type="scientific">Clostridium algifaecis</name>
    <dbReference type="NCBI Taxonomy" id="1472040"/>
    <lineage>
        <taxon>Bacteria</taxon>
        <taxon>Bacillati</taxon>
        <taxon>Bacillota</taxon>
        <taxon>Clostridia</taxon>
        <taxon>Eubacteriales</taxon>
        <taxon>Clostridiaceae</taxon>
        <taxon>Clostridium</taxon>
    </lineage>
</organism>